<dbReference type="GO" id="GO:0016787">
    <property type="term" value="F:hydrolase activity"/>
    <property type="evidence" value="ECO:0007669"/>
    <property type="project" value="UniProtKB-KW"/>
</dbReference>
<name>A0A401ZW08_9CHLR</name>
<dbReference type="Proteomes" id="UP000287352">
    <property type="component" value="Unassembled WGS sequence"/>
</dbReference>
<accession>A0A401ZW08</accession>
<dbReference type="InterPro" id="IPR052908">
    <property type="entry name" value="AP-4-A_phosphorylase"/>
</dbReference>
<evidence type="ECO:0000259" key="5">
    <source>
        <dbReference type="PROSITE" id="PS51084"/>
    </source>
</evidence>
<organism evidence="6 7">
    <name type="scientific">Tengunoibacter tsumagoiensis</name>
    <dbReference type="NCBI Taxonomy" id="2014871"/>
    <lineage>
        <taxon>Bacteria</taxon>
        <taxon>Bacillati</taxon>
        <taxon>Chloroflexota</taxon>
        <taxon>Ktedonobacteria</taxon>
        <taxon>Ktedonobacterales</taxon>
        <taxon>Dictyobacteraceae</taxon>
        <taxon>Tengunoibacter</taxon>
    </lineage>
</organism>
<evidence type="ECO:0000256" key="4">
    <source>
        <dbReference type="PROSITE-ProRule" id="PRU00464"/>
    </source>
</evidence>
<gene>
    <name evidence="6" type="ORF">KTT_09500</name>
</gene>
<dbReference type="InterPro" id="IPR011146">
    <property type="entry name" value="HIT-like"/>
</dbReference>
<feature type="short sequence motif" description="Histidine triad motif" evidence="4">
    <location>
        <begin position="119"/>
        <end position="123"/>
    </location>
</feature>
<keyword evidence="6" id="KW-0378">Hydrolase</keyword>
<feature type="active site" description="Tele-AMP-histidine intermediate" evidence="2">
    <location>
        <position position="121"/>
    </location>
</feature>
<dbReference type="GO" id="GO:0000166">
    <property type="term" value="F:nucleotide binding"/>
    <property type="evidence" value="ECO:0007669"/>
    <property type="project" value="UniProtKB-KW"/>
</dbReference>
<dbReference type="InterPro" id="IPR036265">
    <property type="entry name" value="HIT-like_sf"/>
</dbReference>
<feature type="domain" description="HIT" evidence="5">
    <location>
        <begin position="24"/>
        <end position="134"/>
    </location>
</feature>
<dbReference type="EMBL" id="BIFR01000001">
    <property type="protein sequence ID" value="GCE11091.1"/>
    <property type="molecule type" value="Genomic_DNA"/>
</dbReference>
<feature type="binding site" evidence="3">
    <location>
        <position position="123"/>
    </location>
    <ligand>
        <name>substrate</name>
    </ligand>
</feature>
<evidence type="ECO:0000256" key="1">
    <source>
        <dbReference type="ARBA" id="ARBA00022741"/>
    </source>
</evidence>
<dbReference type="AlphaFoldDB" id="A0A401ZW08"/>
<dbReference type="PANTHER" id="PTHR42997:SF1">
    <property type="entry name" value="AP-4-A PHOSPHORYLASE"/>
    <property type="match status" value="1"/>
</dbReference>
<dbReference type="PANTHER" id="PTHR42997">
    <property type="entry name" value="HIT FAMILY HYDROLASE"/>
    <property type="match status" value="1"/>
</dbReference>
<dbReference type="SUPFAM" id="SSF54197">
    <property type="entry name" value="HIT-like"/>
    <property type="match status" value="1"/>
</dbReference>
<keyword evidence="1" id="KW-0547">Nucleotide-binding</keyword>
<keyword evidence="7" id="KW-1185">Reference proteome</keyword>
<dbReference type="InterPro" id="IPR039383">
    <property type="entry name" value="FHIT"/>
</dbReference>
<evidence type="ECO:0000313" key="7">
    <source>
        <dbReference type="Proteomes" id="UP000287352"/>
    </source>
</evidence>
<protein>
    <submittedName>
        <fullName evidence="6">Hydrolase</fullName>
    </submittedName>
</protein>
<proteinExistence type="predicted"/>
<dbReference type="Pfam" id="PF01230">
    <property type="entry name" value="HIT"/>
    <property type="match status" value="1"/>
</dbReference>
<dbReference type="Gene3D" id="3.30.428.10">
    <property type="entry name" value="HIT-like"/>
    <property type="match status" value="1"/>
</dbReference>
<reference evidence="7" key="1">
    <citation type="submission" date="2018-12" db="EMBL/GenBank/DDBJ databases">
        <title>Tengunoibacter tsumagoiensis gen. nov., sp. nov., Dictyobacter kobayashii sp. nov., D. alpinus sp. nov., and D. joshuensis sp. nov. and description of Dictyobacteraceae fam. nov. within the order Ktedonobacterales isolated from Tengu-no-mugimeshi.</title>
        <authorList>
            <person name="Wang C.M."/>
            <person name="Zheng Y."/>
            <person name="Sakai Y."/>
            <person name="Toyoda A."/>
            <person name="Minakuchi Y."/>
            <person name="Abe K."/>
            <person name="Yokota A."/>
            <person name="Yabe S."/>
        </authorList>
    </citation>
    <scope>NUCLEOTIDE SEQUENCE [LARGE SCALE GENOMIC DNA]</scope>
    <source>
        <strain evidence="7">Uno3</strain>
    </source>
</reference>
<comment type="caution">
    <text evidence="6">The sequence shown here is derived from an EMBL/GenBank/DDBJ whole genome shotgun (WGS) entry which is preliminary data.</text>
</comment>
<dbReference type="OrthoDB" id="9784774at2"/>
<dbReference type="RefSeq" id="WP_126578719.1">
    <property type="nucleotide sequence ID" value="NZ_BIFR01000001.1"/>
</dbReference>
<sequence length="168" mass="19012">MENLWAPWRMAFIEPKTPTAPGCIFCTQPAANEDEKYHILYRGERCFMMLNLYPYNNGHLMIAPYEHCGALQELPLETLTELMAQSQWAIKAIKHAMNPDGFNMGFNQGKVAGAGFAEHIHFHIVPRWNGDTNFMPVLADIKVMPEHLDTVYQKLLAALEATKTAPGH</sequence>
<dbReference type="PROSITE" id="PS51084">
    <property type="entry name" value="HIT_2"/>
    <property type="match status" value="1"/>
</dbReference>
<evidence type="ECO:0000313" key="6">
    <source>
        <dbReference type="EMBL" id="GCE11091.1"/>
    </source>
</evidence>
<feature type="binding site" evidence="3">
    <location>
        <position position="51"/>
    </location>
    <ligand>
        <name>substrate</name>
    </ligand>
</feature>
<evidence type="ECO:0000256" key="2">
    <source>
        <dbReference type="PIRSR" id="PIRSR639383-1"/>
    </source>
</evidence>
<evidence type="ECO:0000256" key="3">
    <source>
        <dbReference type="PIRSR" id="PIRSR639383-2"/>
    </source>
</evidence>
<dbReference type="CDD" id="cd01275">
    <property type="entry name" value="FHIT"/>
    <property type="match status" value="1"/>
</dbReference>